<dbReference type="Gene3D" id="2.40.360.20">
    <property type="match status" value="1"/>
</dbReference>
<dbReference type="PROSITE" id="PS51257">
    <property type="entry name" value="PROKAR_LIPOPROTEIN"/>
    <property type="match status" value="1"/>
</dbReference>
<proteinExistence type="predicted"/>
<dbReference type="EMBL" id="JAALDL010000008">
    <property type="protein sequence ID" value="NGN98394.1"/>
    <property type="molecule type" value="Genomic_DNA"/>
</dbReference>
<evidence type="ECO:0000313" key="2">
    <source>
        <dbReference type="EMBL" id="NGN98394.1"/>
    </source>
</evidence>
<keyword evidence="3" id="KW-1185">Reference proteome</keyword>
<gene>
    <name evidence="2" type="ORF">G5S52_12265</name>
</gene>
<evidence type="ECO:0008006" key="4">
    <source>
        <dbReference type="Google" id="ProtNLM"/>
    </source>
</evidence>
<reference evidence="2 3" key="1">
    <citation type="submission" date="2020-02" db="EMBL/GenBank/DDBJ databases">
        <title>The draft genome of Grimontia sedimenta sp. nov., isolated from benthic sediments near coral reefs south of Kuwait.</title>
        <authorList>
            <person name="Mahmoud H.M."/>
            <person name="Jose L."/>
            <person name="Eapen S."/>
        </authorList>
    </citation>
    <scope>NUCLEOTIDE SEQUENCE [LARGE SCALE GENOMIC DNA]</scope>
    <source>
        <strain evidence="2 3">S25</strain>
    </source>
</reference>
<name>A0A6M1RDZ5_9GAMM</name>
<evidence type="ECO:0000256" key="1">
    <source>
        <dbReference type="SAM" id="MobiDB-lite"/>
    </source>
</evidence>
<dbReference type="Proteomes" id="UP000473008">
    <property type="component" value="Unassembled WGS sequence"/>
</dbReference>
<dbReference type="AlphaFoldDB" id="A0A6M1RDZ5"/>
<protein>
    <recommendedName>
        <fullName evidence="4">Lipoprotein</fullName>
    </recommendedName>
</protein>
<feature type="region of interest" description="Disordered" evidence="1">
    <location>
        <begin position="21"/>
        <end position="69"/>
    </location>
</feature>
<dbReference type="RefSeq" id="WP_165013896.1">
    <property type="nucleotide sequence ID" value="NZ_JAALDL010000008.1"/>
</dbReference>
<comment type="caution">
    <text evidence="2">The sequence shown here is derived from an EMBL/GenBank/DDBJ whole genome shotgun (WGS) entry which is preliminary data.</text>
</comment>
<sequence length="272" mass="29161">MKSCLLFLSVALFLGGCGDSRGGEHDSGNNGGQEIDGGTESSETPDDPVAPQVPNDEEEIPSPTNSSACFNETFYQVGTIVSTELERRDGGTQLPNYSETTEVTRVTSYRGYSDVFEQSITSGSSTSTYYILADTSAKSVTTLGQLLDGEEFTYHPSGLLLDYDIALGETKSYPTVTEQIDGNETSSAEYSFEFLRTERVTVPAGTFDTCVMVLTYNSTSSDGTSATTEYTQYIGVGNGLMIREDSMITTSDGDQFTGSDRLVSATINGNPI</sequence>
<organism evidence="2 3">
    <name type="scientific">Grimontia sedimenti</name>
    <dbReference type="NCBI Taxonomy" id="2711294"/>
    <lineage>
        <taxon>Bacteria</taxon>
        <taxon>Pseudomonadati</taxon>
        <taxon>Pseudomonadota</taxon>
        <taxon>Gammaproteobacteria</taxon>
        <taxon>Vibrionales</taxon>
        <taxon>Vibrionaceae</taxon>
        <taxon>Grimontia</taxon>
    </lineage>
</organism>
<accession>A0A6M1RDZ5</accession>
<evidence type="ECO:0000313" key="3">
    <source>
        <dbReference type="Proteomes" id="UP000473008"/>
    </source>
</evidence>